<sequence>MGGPKDQHPKVFHSIPSTNTSPPNDGIVCALKLKVKPDAVEVWNNASSPHSIQKLSASYRSITAHARFGLSGIDRPREGEEGCCDTLQWAMQTMAGDWI</sequence>
<proteinExistence type="predicted"/>
<reference evidence="2 3" key="1">
    <citation type="submission" date="2022-12" db="EMBL/GenBank/DDBJ databases">
        <title>Chromosome-scale assembly of the Ensete ventricosum genome.</title>
        <authorList>
            <person name="Dussert Y."/>
            <person name="Stocks J."/>
            <person name="Wendawek A."/>
            <person name="Woldeyes F."/>
            <person name="Nichols R.A."/>
            <person name="Borrell J.S."/>
        </authorList>
    </citation>
    <scope>NUCLEOTIDE SEQUENCE [LARGE SCALE GENOMIC DNA]</scope>
    <source>
        <strain evidence="3">cv. Maze</strain>
        <tissue evidence="2">Seeds</tissue>
    </source>
</reference>
<organism evidence="2 3">
    <name type="scientific">Ensete ventricosum</name>
    <name type="common">Abyssinian banana</name>
    <name type="synonym">Musa ensete</name>
    <dbReference type="NCBI Taxonomy" id="4639"/>
    <lineage>
        <taxon>Eukaryota</taxon>
        <taxon>Viridiplantae</taxon>
        <taxon>Streptophyta</taxon>
        <taxon>Embryophyta</taxon>
        <taxon>Tracheophyta</taxon>
        <taxon>Spermatophyta</taxon>
        <taxon>Magnoliopsida</taxon>
        <taxon>Liliopsida</taxon>
        <taxon>Zingiberales</taxon>
        <taxon>Musaceae</taxon>
        <taxon>Ensete</taxon>
    </lineage>
</organism>
<evidence type="ECO:0000256" key="1">
    <source>
        <dbReference type="SAM" id="MobiDB-lite"/>
    </source>
</evidence>
<accession>A0AAV8RS23</accession>
<comment type="caution">
    <text evidence="2">The sequence shown here is derived from an EMBL/GenBank/DDBJ whole genome shotgun (WGS) entry which is preliminary data.</text>
</comment>
<feature type="region of interest" description="Disordered" evidence="1">
    <location>
        <begin position="1"/>
        <end position="20"/>
    </location>
</feature>
<dbReference type="Proteomes" id="UP001222027">
    <property type="component" value="Unassembled WGS sequence"/>
</dbReference>
<dbReference type="AlphaFoldDB" id="A0AAV8RS23"/>
<keyword evidence="3" id="KW-1185">Reference proteome</keyword>
<protein>
    <submittedName>
        <fullName evidence="2">Uncharacterized protein</fullName>
    </submittedName>
</protein>
<gene>
    <name evidence="2" type="ORF">OPV22_007624</name>
</gene>
<evidence type="ECO:0000313" key="3">
    <source>
        <dbReference type="Proteomes" id="UP001222027"/>
    </source>
</evidence>
<evidence type="ECO:0000313" key="2">
    <source>
        <dbReference type="EMBL" id="KAJ8506738.1"/>
    </source>
</evidence>
<dbReference type="EMBL" id="JAQQAF010000002">
    <property type="protein sequence ID" value="KAJ8506738.1"/>
    <property type="molecule type" value="Genomic_DNA"/>
</dbReference>
<name>A0AAV8RS23_ENSVE</name>